<dbReference type="Proteomes" id="UP000005204">
    <property type="component" value="Unassembled WGS sequence"/>
</dbReference>
<name>A0A8R2C9X3_BOMMO</name>
<dbReference type="PANTHER" id="PTHR38681:SF1">
    <property type="entry name" value="RETROVIRUS-RELATED POL POLYPROTEIN FROM TRANSPOSON 412-LIKE PROTEIN"/>
    <property type="match status" value="1"/>
</dbReference>
<accession>A0A8R2C9X3</accession>
<dbReference type="InterPro" id="IPR036397">
    <property type="entry name" value="RNaseH_sf"/>
</dbReference>
<dbReference type="InterPro" id="IPR001584">
    <property type="entry name" value="Integrase_cat-core"/>
</dbReference>
<dbReference type="SUPFAM" id="SSF53098">
    <property type="entry name" value="Ribonuclease H-like"/>
    <property type="match status" value="1"/>
</dbReference>
<dbReference type="EnsemblMetazoa" id="XM_012697178.2">
    <property type="protein sequence ID" value="XP_012552632.2"/>
    <property type="gene ID" value="LOC105842915"/>
</dbReference>
<dbReference type="PROSITE" id="PS50994">
    <property type="entry name" value="INTEGRASE"/>
    <property type="match status" value="1"/>
</dbReference>
<dbReference type="InterPro" id="IPR012337">
    <property type="entry name" value="RNaseH-like_sf"/>
</dbReference>
<keyword evidence="3" id="KW-1185">Reference proteome</keyword>
<evidence type="ECO:0000313" key="3">
    <source>
        <dbReference type="Proteomes" id="UP000005204"/>
    </source>
</evidence>
<sequence length="143" mass="15968">MIEITAEACATALVSGWISRFGCPTQVTTDQGLQFESALFKSITSMVGARHFRTTSYHPSSNGMIERLHRQLKAAIMCHNTSQWTEALPLVLLGIRTSWKEDIQSSAAELVYGEPLRLPGQFLFPYEDHTTSDVTFFAVRLAE</sequence>
<proteinExistence type="predicted"/>
<protein>
    <recommendedName>
        <fullName evidence="1">Integrase catalytic domain-containing protein</fullName>
    </recommendedName>
</protein>
<evidence type="ECO:0000259" key="1">
    <source>
        <dbReference type="PROSITE" id="PS50994"/>
    </source>
</evidence>
<dbReference type="Gene3D" id="3.30.420.10">
    <property type="entry name" value="Ribonuclease H-like superfamily/Ribonuclease H"/>
    <property type="match status" value="1"/>
</dbReference>
<reference evidence="3" key="1">
    <citation type="journal article" date="2008" name="Insect Biochem. Mol. Biol.">
        <title>The genome of a lepidopteran model insect, the silkworm Bombyx mori.</title>
        <authorList>
            <consortium name="International Silkworm Genome Consortium"/>
        </authorList>
    </citation>
    <scope>NUCLEOTIDE SEQUENCE [LARGE SCALE GENOMIC DNA]</scope>
    <source>
        <strain evidence="3">p50T</strain>
    </source>
</reference>
<dbReference type="GO" id="GO:0015074">
    <property type="term" value="P:DNA integration"/>
    <property type="evidence" value="ECO:0007669"/>
    <property type="project" value="InterPro"/>
</dbReference>
<organism evidence="2 3">
    <name type="scientific">Bombyx mori</name>
    <name type="common">Silk moth</name>
    <dbReference type="NCBI Taxonomy" id="7091"/>
    <lineage>
        <taxon>Eukaryota</taxon>
        <taxon>Metazoa</taxon>
        <taxon>Ecdysozoa</taxon>
        <taxon>Arthropoda</taxon>
        <taxon>Hexapoda</taxon>
        <taxon>Insecta</taxon>
        <taxon>Pterygota</taxon>
        <taxon>Neoptera</taxon>
        <taxon>Endopterygota</taxon>
        <taxon>Lepidoptera</taxon>
        <taxon>Glossata</taxon>
        <taxon>Ditrysia</taxon>
        <taxon>Bombycoidea</taxon>
        <taxon>Bombycidae</taxon>
        <taxon>Bombycinae</taxon>
        <taxon>Bombyx</taxon>
    </lineage>
</organism>
<dbReference type="AlphaFoldDB" id="A0A8R2C9X3"/>
<dbReference type="PANTHER" id="PTHR38681">
    <property type="entry name" value="RETROVIRUS-RELATED POL POLYPROTEIN FROM TRANSPOSON 412-LIKE PROTEIN-RELATED"/>
    <property type="match status" value="1"/>
</dbReference>
<evidence type="ECO:0000313" key="2">
    <source>
        <dbReference type="EnsemblMetazoa" id="XP_012552632.2"/>
    </source>
</evidence>
<feature type="domain" description="Integrase catalytic" evidence="1">
    <location>
        <begin position="1"/>
        <end position="133"/>
    </location>
</feature>
<dbReference type="GO" id="GO:0003676">
    <property type="term" value="F:nucleic acid binding"/>
    <property type="evidence" value="ECO:0007669"/>
    <property type="project" value="InterPro"/>
</dbReference>
<reference evidence="2" key="2">
    <citation type="submission" date="2022-06" db="UniProtKB">
        <authorList>
            <consortium name="EnsemblMetazoa"/>
        </authorList>
    </citation>
    <scope>IDENTIFICATION</scope>
    <source>
        <strain evidence="2">p50T (Dazao)</strain>
    </source>
</reference>